<proteinExistence type="inferred from homology"/>
<dbReference type="GO" id="GO:0016709">
    <property type="term" value="F:oxidoreductase activity, acting on paired donors, with incorporation or reduction of molecular oxygen, NAD(P)H as one donor, and incorporation of one atom of oxygen"/>
    <property type="evidence" value="ECO:0007669"/>
    <property type="project" value="TreeGrafter"/>
</dbReference>
<dbReference type="GO" id="GO:0020037">
    <property type="term" value="F:heme binding"/>
    <property type="evidence" value="ECO:0007669"/>
    <property type="project" value="InterPro"/>
</dbReference>
<dbReference type="InterPro" id="IPR044225">
    <property type="entry name" value="KO_chloroplastic"/>
</dbReference>
<dbReference type="GO" id="GO:0009707">
    <property type="term" value="C:chloroplast outer membrane"/>
    <property type="evidence" value="ECO:0007669"/>
    <property type="project" value="TreeGrafter"/>
</dbReference>
<comment type="similarity">
    <text evidence="2 9">Belongs to the cytochrome P450 family.</text>
</comment>
<dbReference type="PRINTS" id="PR00465">
    <property type="entry name" value="EP450IV"/>
</dbReference>
<reference evidence="10 11" key="1">
    <citation type="submission" date="2019-11" db="EMBL/GenBank/DDBJ databases">
        <title>Whole genome sequence of Oryza granulata.</title>
        <authorList>
            <person name="Li W."/>
        </authorList>
    </citation>
    <scope>NUCLEOTIDE SEQUENCE [LARGE SCALE GENOMIC DNA]</scope>
    <source>
        <strain evidence="11">cv. Menghai</strain>
        <tissue evidence="10">Leaf</tissue>
    </source>
</reference>
<comment type="caution">
    <text evidence="10">The sequence shown here is derived from an EMBL/GenBank/DDBJ whole genome shotgun (WGS) entry which is preliminary data.</text>
</comment>
<evidence type="ECO:0000256" key="9">
    <source>
        <dbReference type="RuleBase" id="RU000461"/>
    </source>
</evidence>
<evidence type="ECO:0000256" key="2">
    <source>
        <dbReference type="ARBA" id="ARBA00010617"/>
    </source>
</evidence>
<evidence type="ECO:0000313" key="10">
    <source>
        <dbReference type="EMBL" id="KAF0901808.1"/>
    </source>
</evidence>
<keyword evidence="9" id="KW-0560">Oxidoreductase</keyword>
<gene>
    <name evidence="10" type="ORF">E2562_006442</name>
</gene>
<comment type="cofactor">
    <cofactor evidence="8">
        <name>heme</name>
        <dbReference type="ChEBI" id="CHEBI:30413"/>
    </cofactor>
</comment>
<sequence>MYALTRNSTVSLTDYGDYHKKAKRNIMMAMLGFSAQKQFRDARERMINNVLSTLHRLVTGDPHSPLNFREVYTTELFGLSLIESLGEDVSSVYVEELGREVSKEEMFEVLVHDMMMCGIEADWRDYFPYLSWVPNKSFETKVFTAIAKRNAVMRTLIKRQKERIARGEQRLYQEIREVCGDEAVTEDDLPRLPYLNAVFHETLRRHSAVPVLAPRFVHEDTKLGGYDIPAGTQMMVNVYGCHMDDKVWDSPEDWLPERFLGESFDAADRYKTLGFGAGRRICAGSLQAVSITSVAIARFVQELAWRLGEADEGKEDTMQFTALKLHPLHVHLTPRSARRRVNSN</sequence>
<dbReference type="InterPro" id="IPR001128">
    <property type="entry name" value="Cyt_P450"/>
</dbReference>
<evidence type="ECO:0000256" key="6">
    <source>
        <dbReference type="ARBA" id="ARBA00023004"/>
    </source>
</evidence>
<dbReference type="PANTHER" id="PTHR47283">
    <property type="entry name" value="ENT-KAURENE OXIDASE, CHLOROPLASTIC"/>
    <property type="match status" value="1"/>
</dbReference>
<evidence type="ECO:0000256" key="7">
    <source>
        <dbReference type="ARBA" id="ARBA00023136"/>
    </source>
</evidence>
<evidence type="ECO:0000256" key="5">
    <source>
        <dbReference type="ARBA" id="ARBA00022989"/>
    </source>
</evidence>
<keyword evidence="6 8" id="KW-0408">Iron</keyword>
<dbReference type="InterPro" id="IPR002403">
    <property type="entry name" value="Cyt_P450_E_grp-IV"/>
</dbReference>
<evidence type="ECO:0000256" key="4">
    <source>
        <dbReference type="ARBA" id="ARBA00022723"/>
    </source>
</evidence>
<dbReference type="InterPro" id="IPR036396">
    <property type="entry name" value="Cyt_P450_sf"/>
</dbReference>
<evidence type="ECO:0000256" key="1">
    <source>
        <dbReference type="ARBA" id="ARBA00004167"/>
    </source>
</evidence>
<name>A0A6G1CMW6_9ORYZ</name>
<dbReference type="GO" id="GO:0010241">
    <property type="term" value="P:ent-kaurene oxidation to kaurenoic acid"/>
    <property type="evidence" value="ECO:0007669"/>
    <property type="project" value="InterPro"/>
</dbReference>
<keyword evidence="9" id="KW-0503">Monooxygenase</keyword>
<keyword evidence="5" id="KW-1133">Transmembrane helix</keyword>
<feature type="binding site" description="axial binding residue" evidence="8">
    <location>
        <position position="282"/>
    </location>
    <ligand>
        <name>heme</name>
        <dbReference type="ChEBI" id="CHEBI:30413"/>
    </ligand>
    <ligandPart>
        <name>Fe</name>
        <dbReference type="ChEBI" id="CHEBI:18248"/>
    </ligandPart>
</feature>
<dbReference type="Proteomes" id="UP000479710">
    <property type="component" value="Unassembled WGS sequence"/>
</dbReference>
<dbReference type="GO" id="GO:0052615">
    <property type="term" value="F:ent-kaurene oxidase activity"/>
    <property type="evidence" value="ECO:0007669"/>
    <property type="project" value="InterPro"/>
</dbReference>
<organism evidence="10 11">
    <name type="scientific">Oryza meyeriana var. granulata</name>
    <dbReference type="NCBI Taxonomy" id="110450"/>
    <lineage>
        <taxon>Eukaryota</taxon>
        <taxon>Viridiplantae</taxon>
        <taxon>Streptophyta</taxon>
        <taxon>Embryophyta</taxon>
        <taxon>Tracheophyta</taxon>
        <taxon>Spermatophyta</taxon>
        <taxon>Magnoliopsida</taxon>
        <taxon>Liliopsida</taxon>
        <taxon>Poales</taxon>
        <taxon>Poaceae</taxon>
        <taxon>BOP clade</taxon>
        <taxon>Oryzoideae</taxon>
        <taxon>Oryzeae</taxon>
        <taxon>Oryzinae</taxon>
        <taxon>Oryza</taxon>
        <taxon>Oryza meyeriana</taxon>
    </lineage>
</organism>
<dbReference type="GO" id="GO:0005783">
    <property type="term" value="C:endoplasmic reticulum"/>
    <property type="evidence" value="ECO:0007669"/>
    <property type="project" value="TreeGrafter"/>
</dbReference>
<dbReference type="PANTHER" id="PTHR47283:SF1">
    <property type="entry name" value="ENT-KAURENE OXIDASE, CHLOROPLASTIC"/>
    <property type="match status" value="1"/>
</dbReference>
<keyword evidence="7" id="KW-0472">Membrane</keyword>
<evidence type="ECO:0008006" key="12">
    <source>
        <dbReference type="Google" id="ProtNLM"/>
    </source>
</evidence>
<dbReference type="PROSITE" id="PS00086">
    <property type="entry name" value="CYTOCHROME_P450"/>
    <property type="match status" value="1"/>
</dbReference>
<dbReference type="GO" id="GO:0009686">
    <property type="term" value="P:gibberellin biosynthetic process"/>
    <property type="evidence" value="ECO:0007669"/>
    <property type="project" value="InterPro"/>
</dbReference>
<keyword evidence="4 8" id="KW-0479">Metal-binding</keyword>
<keyword evidence="8 9" id="KW-0349">Heme</keyword>
<dbReference type="EMBL" id="SPHZ02000008">
    <property type="protein sequence ID" value="KAF0901808.1"/>
    <property type="molecule type" value="Genomic_DNA"/>
</dbReference>
<evidence type="ECO:0000313" key="11">
    <source>
        <dbReference type="Proteomes" id="UP000479710"/>
    </source>
</evidence>
<dbReference type="Pfam" id="PF00067">
    <property type="entry name" value="p450"/>
    <property type="match status" value="1"/>
</dbReference>
<dbReference type="GO" id="GO:0005506">
    <property type="term" value="F:iron ion binding"/>
    <property type="evidence" value="ECO:0007669"/>
    <property type="project" value="InterPro"/>
</dbReference>
<keyword evidence="3" id="KW-0812">Transmembrane</keyword>
<comment type="subcellular location">
    <subcellularLocation>
        <location evidence="1">Membrane</location>
        <topology evidence="1">Single-pass membrane protein</topology>
    </subcellularLocation>
</comment>
<protein>
    <recommendedName>
        <fullName evidence="12">Ent-kaurene oxidase</fullName>
    </recommendedName>
</protein>
<dbReference type="Gene3D" id="1.10.630.10">
    <property type="entry name" value="Cytochrome P450"/>
    <property type="match status" value="2"/>
</dbReference>
<keyword evidence="11" id="KW-1185">Reference proteome</keyword>
<evidence type="ECO:0000256" key="8">
    <source>
        <dbReference type="PIRSR" id="PIRSR602403-1"/>
    </source>
</evidence>
<evidence type="ECO:0000256" key="3">
    <source>
        <dbReference type="ARBA" id="ARBA00022692"/>
    </source>
</evidence>
<dbReference type="InterPro" id="IPR017972">
    <property type="entry name" value="Cyt_P450_CS"/>
</dbReference>
<accession>A0A6G1CMW6</accession>
<dbReference type="SUPFAM" id="SSF48264">
    <property type="entry name" value="Cytochrome P450"/>
    <property type="match status" value="1"/>
</dbReference>
<dbReference type="AlphaFoldDB" id="A0A6G1CMW6"/>
<dbReference type="OrthoDB" id="2789670at2759"/>